<name>A0A949TP64_9CLOT</name>
<keyword evidence="10" id="KW-1185">Reference proteome</keyword>
<keyword evidence="4 7" id="KW-1133">Transmembrane helix</keyword>
<evidence type="ECO:0000259" key="8">
    <source>
        <dbReference type="PROSITE" id="PS51849"/>
    </source>
</evidence>
<sequence>MISKNGLVMKVKKDFAYIMTPNGEFVKVKIDKSKAIPTIGSEYTGKVLNTSTGIISKFRYVIAASLLFFLLILGGGAYAYYTPVSTVTININPSIEFKLNRWSRIVTSHALNSDGQKILSELSTKNKPIDETLVMVINQAKTDKYINQSYIAANKAIIIDIVGKDVNLPNLKEQLAKDTVNAKIHSNGNTVFIKETKKPSEALHENHLDQNSKSNINVDSNANKSNINNNSNNSSNSHKYDKTNDNNSKNSNSNNSHNTHNVNSENNDKKDNYDDKHENSDNKSNKDKNDNNHNNSKSDKNKGK</sequence>
<feature type="compositionally biased region" description="Low complexity" evidence="6">
    <location>
        <begin position="220"/>
        <end position="237"/>
    </location>
</feature>
<evidence type="ECO:0000256" key="4">
    <source>
        <dbReference type="ARBA" id="ARBA00022989"/>
    </source>
</evidence>
<comment type="caution">
    <text evidence="9">The sequence shown here is derived from an EMBL/GenBank/DDBJ whole genome shotgun (WGS) entry which is preliminary data.</text>
</comment>
<feature type="region of interest" description="Disordered" evidence="6">
    <location>
        <begin position="205"/>
        <end position="304"/>
    </location>
</feature>
<evidence type="ECO:0000256" key="3">
    <source>
        <dbReference type="ARBA" id="ARBA00022692"/>
    </source>
</evidence>
<proteinExistence type="predicted"/>
<dbReference type="RefSeq" id="WP_218321105.1">
    <property type="nucleotide sequence ID" value="NZ_JAEEGC010000063.1"/>
</dbReference>
<evidence type="ECO:0000256" key="6">
    <source>
        <dbReference type="SAM" id="MobiDB-lite"/>
    </source>
</evidence>
<evidence type="ECO:0000313" key="10">
    <source>
        <dbReference type="Proteomes" id="UP000694308"/>
    </source>
</evidence>
<evidence type="ECO:0000256" key="2">
    <source>
        <dbReference type="ARBA" id="ARBA00022475"/>
    </source>
</evidence>
<gene>
    <name evidence="9" type="ORF">I6U48_14110</name>
</gene>
<organism evidence="9 10">
    <name type="scientific">Clostridium thailandense</name>
    <dbReference type="NCBI Taxonomy" id="2794346"/>
    <lineage>
        <taxon>Bacteria</taxon>
        <taxon>Bacillati</taxon>
        <taxon>Bacillota</taxon>
        <taxon>Clostridia</taxon>
        <taxon>Eubacteriales</taxon>
        <taxon>Clostridiaceae</taxon>
        <taxon>Clostridium</taxon>
    </lineage>
</organism>
<protein>
    <submittedName>
        <fullName evidence="9">Anti-sigma factor domain-containing protein</fullName>
    </submittedName>
</protein>
<dbReference type="Pfam" id="PF12791">
    <property type="entry name" value="RsgI_N"/>
    <property type="match status" value="1"/>
</dbReference>
<dbReference type="PROSITE" id="PS51849">
    <property type="entry name" value="RSGI_N"/>
    <property type="match status" value="1"/>
</dbReference>
<comment type="subcellular location">
    <subcellularLocation>
        <location evidence="1">Cell membrane</location>
        <topology evidence="1">Single-pass membrane protein</topology>
    </subcellularLocation>
</comment>
<dbReference type="EMBL" id="JAEEGC010000063">
    <property type="protein sequence ID" value="MBV7274037.1"/>
    <property type="molecule type" value="Genomic_DNA"/>
</dbReference>
<keyword evidence="3 7" id="KW-0812">Transmembrane</keyword>
<keyword evidence="2" id="KW-1003">Cell membrane</keyword>
<evidence type="ECO:0000313" key="9">
    <source>
        <dbReference type="EMBL" id="MBV7274037.1"/>
    </source>
</evidence>
<feature type="compositionally biased region" description="Basic and acidic residues" evidence="6">
    <location>
        <begin position="266"/>
        <end position="304"/>
    </location>
</feature>
<dbReference type="InterPro" id="IPR024449">
    <property type="entry name" value="Anti-sigma_RsgI_N"/>
</dbReference>
<feature type="domain" description="RsgI N-terminal anti-sigma" evidence="8">
    <location>
        <begin position="4"/>
        <end position="54"/>
    </location>
</feature>
<evidence type="ECO:0000256" key="7">
    <source>
        <dbReference type="SAM" id="Phobius"/>
    </source>
</evidence>
<keyword evidence="5 7" id="KW-0472">Membrane</keyword>
<evidence type="ECO:0000256" key="5">
    <source>
        <dbReference type="ARBA" id="ARBA00023136"/>
    </source>
</evidence>
<feature type="compositionally biased region" description="Low complexity" evidence="6">
    <location>
        <begin position="245"/>
        <end position="265"/>
    </location>
</feature>
<accession>A0A949TP64</accession>
<dbReference type="AlphaFoldDB" id="A0A949TP64"/>
<dbReference type="Pfam" id="PF23750">
    <property type="entry name" value="RsgI_M"/>
    <property type="match status" value="1"/>
</dbReference>
<feature type="transmembrane region" description="Helical" evidence="7">
    <location>
        <begin position="60"/>
        <end position="81"/>
    </location>
</feature>
<dbReference type="InterPro" id="IPR055431">
    <property type="entry name" value="RsgI_M"/>
</dbReference>
<evidence type="ECO:0000256" key="1">
    <source>
        <dbReference type="ARBA" id="ARBA00004162"/>
    </source>
</evidence>
<dbReference type="Proteomes" id="UP000694308">
    <property type="component" value="Unassembled WGS sequence"/>
</dbReference>
<reference evidence="9" key="1">
    <citation type="submission" date="2020-12" db="EMBL/GenBank/DDBJ databases">
        <title>Clostridium thailandense sp. nov., a novel acetogenic bacterium isolated from peat land soil in Thailand.</title>
        <authorList>
            <person name="Chaikitkaew S."/>
            <person name="Birkeland N.K."/>
        </authorList>
    </citation>
    <scope>NUCLEOTIDE SEQUENCE</scope>
    <source>
        <strain evidence="9">PL3</strain>
    </source>
</reference>
<dbReference type="GO" id="GO:0005886">
    <property type="term" value="C:plasma membrane"/>
    <property type="evidence" value="ECO:0007669"/>
    <property type="project" value="UniProtKB-SubCell"/>
</dbReference>